<evidence type="ECO:0000313" key="1">
    <source>
        <dbReference type="EMBL" id="ETI50759.1"/>
    </source>
</evidence>
<proteinExistence type="predicted"/>
<dbReference type="Proteomes" id="UP000018721">
    <property type="component" value="Unassembled WGS sequence"/>
</dbReference>
<keyword evidence="2" id="KW-1185">Reference proteome</keyword>
<gene>
    <name evidence="1" type="ORF">F443_05775</name>
</gene>
<evidence type="ECO:0000313" key="2">
    <source>
        <dbReference type="Proteomes" id="UP000018721"/>
    </source>
</evidence>
<organism evidence="1 2">
    <name type="scientific">Phytophthora nicotianae P1569</name>
    <dbReference type="NCBI Taxonomy" id="1317065"/>
    <lineage>
        <taxon>Eukaryota</taxon>
        <taxon>Sar</taxon>
        <taxon>Stramenopiles</taxon>
        <taxon>Oomycota</taxon>
        <taxon>Peronosporomycetes</taxon>
        <taxon>Peronosporales</taxon>
        <taxon>Peronosporaceae</taxon>
        <taxon>Phytophthora</taxon>
    </lineage>
</organism>
<comment type="caution">
    <text evidence="1">The sequence shown here is derived from an EMBL/GenBank/DDBJ whole genome shotgun (WGS) entry which is preliminary data.</text>
</comment>
<sequence>MSIYSDFCAIFADDGVITWRVVVDDESQDWIESHPINQSFVPKSQLSLNHT</sequence>
<reference evidence="1 2" key="1">
    <citation type="submission" date="2013-11" db="EMBL/GenBank/DDBJ databases">
        <title>The Genome Sequence of Phytophthora parasitica P1569.</title>
        <authorList>
            <consortium name="The Broad Institute Genomics Platform"/>
            <person name="Russ C."/>
            <person name="Tyler B."/>
            <person name="Panabieres F."/>
            <person name="Shan W."/>
            <person name="Tripathy S."/>
            <person name="Grunwald N."/>
            <person name="Machado M."/>
            <person name="Johnson C.S."/>
            <person name="Arredondo F."/>
            <person name="Hong C."/>
            <person name="Coffey M."/>
            <person name="Young S.K."/>
            <person name="Zeng Q."/>
            <person name="Gargeya S."/>
            <person name="Fitzgerald M."/>
            <person name="Abouelleil A."/>
            <person name="Alvarado L."/>
            <person name="Chapman S.B."/>
            <person name="Gainer-Dewar J."/>
            <person name="Goldberg J."/>
            <person name="Griggs A."/>
            <person name="Gujja S."/>
            <person name="Hansen M."/>
            <person name="Howarth C."/>
            <person name="Imamovic A."/>
            <person name="Ireland A."/>
            <person name="Larimer J."/>
            <person name="McCowan C."/>
            <person name="Murphy C."/>
            <person name="Pearson M."/>
            <person name="Poon T.W."/>
            <person name="Priest M."/>
            <person name="Roberts A."/>
            <person name="Saif S."/>
            <person name="Shea T."/>
            <person name="Sykes S."/>
            <person name="Wortman J."/>
            <person name="Nusbaum C."/>
            <person name="Birren B."/>
        </authorList>
    </citation>
    <scope>NUCLEOTIDE SEQUENCE [LARGE SCALE GENOMIC DNA]</scope>
    <source>
        <strain evidence="1 2">P1569</strain>
    </source>
</reference>
<dbReference type="AlphaFoldDB" id="V9FH08"/>
<accession>V9FH08</accession>
<dbReference type="HOGENOM" id="CLU_3110584_0_0_1"/>
<name>V9FH08_PHYNI</name>
<dbReference type="EMBL" id="ANIZ01000981">
    <property type="protein sequence ID" value="ETI50759.1"/>
    <property type="molecule type" value="Genomic_DNA"/>
</dbReference>
<protein>
    <submittedName>
        <fullName evidence="1">Uncharacterized protein</fullName>
    </submittedName>
</protein>